<evidence type="ECO:0000313" key="6">
    <source>
        <dbReference type="EMBL" id="AHG63815.1"/>
    </source>
</evidence>
<dbReference type="PRINTS" id="PR00039">
    <property type="entry name" value="HTHLYSR"/>
</dbReference>
<gene>
    <name evidence="6" type="ORF">MIM_c17340</name>
</gene>
<dbReference type="OrthoDB" id="8713720at2"/>
<dbReference type="SUPFAM" id="SSF53850">
    <property type="entry name" value="Periplasmic binding protein-like II"/>
    <property type="match status" value="1"/>
</dbReference>
<dbReference type="PANTHER" id="PTHR30419:SF8">
    <property type="entry name" value="NITROGEN ASSIMILATION TRANSCRIPTIONAL ACTIVATOR-RELATED"/>
    <property type="match status" value="1"/>
</dbReference>
<dbReference type="Pfam" id="PF03466">
    <property type="entry name" value="LysR_substrate"/>
    <property type="match status" value="1"/>
</dbReference>
<reference evidence="6 7" key="1">
    <citation type="journal article" date="2014" name="Microbiology">
        <title>Unravelling the complete genome sequence of Advenella mimigardefordensis strain DPN7T and novel insights in the catabolism of the xenobiotic polythioester precursor 3,3'-dithiodipropionate.</title>
        <authorList>
            <person name="Wubbeler J.H."/>
            <person name="Hiessl S."/>
            <person name="Schuldes J."/>
            <person name="Thurmer A."/>
            <person name="Daniel R."/>
            <person name="Steinbuchel A."/>
        </authorList>
    </citation>
    <scope>NUCLEOTIDE SEQUENCE [LARGE SCALE GENOMIC DNA]</scope>
    <source>
        <strain evidence="7">DSM 17166 / LMG 22922 / DPN7</strain>
    </source>
</reference>
<dbReference type="RefSeq" id="WP_025372451.1">
    <property type="nucleotide sequence ID" value="NZ_CP003915.1"/>
</dbReference>
<dbReference type="InterPro" id="IPR000847">
    <property type="entry name" value="LysR_HTH_N"/>
</dbReference>
<comment type="similarity">
    <text evidence="1">Belongs to the LysR transcriptional regulatory family.</text>
</comment>
<dbReference type="EMBL" id="CP003915">
    <property type="protein sequence ID" value="AHG63815.1"/>
    <property type="molecule type" value="Genomic_DNA"/>
</dbReference>
<dbReference type="Proteomes" id="UP000019095">
    <property type="component" value="Chromosome"/>
</dbReference>
<keyword evidence="3" id="KW-0238">DNA-binding</keyword>
<dbReference type="InterPro" id="IPR036388">
    <property type="entry name" value="WH-like_DNA-bd_sf"/>
</dbReference>
<organism evidence="6 7">
    <name type="scientific">Advenella mimigardefordensis (strain DSM 17166 / LMG 22922 / DPN7)</name>
    <dbReference type="NCBI Taxonomy" id="1247726"/>
    <lineage>
        <taxon>Bacteria</taxon>
        <taxon>Pseudomonadati</taxon>
        <taxon>Pseudomonadota</taxon>
        <taxon>Betaproteobacteria</taxon>
        <taxon>Burkholderiales</taxon>
        <taxon>Alcaligenaceae</taxon>
    </lineage>
</organism>
<sequence>MDTSNHIALRVNFKLMHTFLLVAEHNSFRKAAEQAGRSQSAISMQIKMLEQQLGVSLIVRTTRSLRLTAEGELLLKQARRAMHELEWGLLHVAEAADLKRGRVTIACSPAFASTRLPAILSRFQQDYSGIQVILKEHKSAELLEAVRSGEADFGVGPQIHDNNLEFQLIQSEPLLALVPRVLTTTNRKTIELKELSRYPLISFHPNTVLYRIISHAAKDHGFELNMRYLCIQGQTLVALAEAGLGVSLLTESVADLSNLQNVQKLVITNPRLQRHFALIRARGQLMSAAAQRLYDLILAYAN</sequence>
<dbReference type="GO" id="GO:0003700">
    <property type="term" value="F:DNA-binding transcription factor activity"/>
    <property type="evidence" value="ECO:0007669"/>
    <property type="project" value="InterPro"/>
</dbReference>
<dbReference type="FunFam" id="1.10.10.10:FF:000001">
    <property type="entry name" value="LysR family transcriptional regulator"/>
    <property type="match status" value="1"/>
</dbReference>
<keyword evidence="7" id="KW-1185">Reference proteome</keyword>
<evidence type="ECO:0000256" key="3">
    <source>
        <dbReference type="ARBA" id="ARBA00023125"/>
    </source>
</evidence>
<evidence type="ECO:0000256" key="2">
    <source>
        <dbReference type="ARBA" id="ARBA00023015"/>
    </source>
</evidence>
<dbReference type="Gene3D" id="1.10.10.10">
    <property type="entry name" value="Winged helix-like DNA-binding domain superfamily/Winged helix DNA-binding domain"/>
    <property type="match status" value="1"/>
</dbReference>
<evidence type="ECO:0000313" key="7">
    <source>
        <dbReference type="Proteomes" id="UP000019095"/>
    </source>
</evidence>
<dbReference type="Gene3D" id="3.40.190.290">
    <property type="match status" value="1"/>
</dbReference>
<dbReference type="Pfam" id="PF00126">
    <property type="entry name" value="HTH_1"/>
    <property type="match status" value="1"/>
</dbReference>
<accession>W0PEW5</accession>
<proteinExistence type="inferred from homology"/>
<dbReference type="KEGG" id="amim:MIM_c17340"/>
<keyword evidence="2" id="KW-0805">Transcription regulation</keyword>
<dbReference type="GO" id="GO:0005829">
    <property type="term" value="C:cytosol"/>
    <property type="evidence" value="ECO:0007669"/>
    <property type="project" value="TreeGrafter"/>
</dbReference>
<dbReference type="HOGENOM" id="CLU_039613_6_0_4"/>
<dbReference type="InterPro" id="IPR005119">
    <property type="entry name" value="LysR_subst-bd"/>
</dbReference>
<evidence type="ECO:0000259" key="5">
    <source>
        <dbReference type="PROSITE" id="PS50931"/>
    </source>
</evidence>
<dbReference type="InterPro" id="IPR036390">
    <property type="entry name" value="WH_DNA-bd_sf"/>
</dbReference>
<evidence type="ECO:0000256" key="1">
    <source>
        <dbReference type="ARBA" id="ARBA00009437"/>
    </source>
</evidence>
<dbReference type="SUPFAM" id="SSF46785">
    <property type="entry name" value="Winged helix' DNA-binding domain"/>
    <property type="match status" value="1"/>
</dbReference>
<dbReference type="InterPro" id="IPR050950">
    <property type="entry name" value="HTH-type_LysR_regulators"/>
</dbReference>
<dbReference type="STRING" id="1247726.MIM_c17340"/>
<feature type="domain" description="HTH lysR-type" evidence="5">
    <location>
        <begin position="11"/>
        <end position="68"/>
    </location>
</feature>
<dbReference type="PATRIC" id="fig|1247726.3.peg.1912"/>
<protein>
    <submittedName>
        <fullName evidence="6">Transcriptional regulator, LysR family</fullName>
    </submittedName>
</protein>
<dbReference type="eggNOG" id="COG0583">
    <property type="taxonomic scope" value="Bacteria"/>
</dbReference>
<dbReference type="GO" id="GO:0003677">
    <property type="term" value="F:DNA binding"/>
    <property type="evidence" value="ECO:0007669"/>
    <property type="project" value="UniProtKB-KW"/>
</dbReference>
<dbReference type="PROSITE" id="PS50931">
    <property type="entry name" value="HTH_LYSR"/>
    <property type="match status" value="1"/>
</dbReference>
<evidence type="ECO:0000256" key="4">
    <source>
        <dbReference type="ARBA" id="ARBA00023163"/>
    </source>
</evidence>
<keyword evidence="4" id="KW-0804">Transcription</keyword>
<name>W0PEW5_ADVMD</name>
<dbReference type="AlphaFoldDB" id="W0PEW5"/>
<dbReference type="PANTHER" id="PTHR30419">
    <property type="entry name" value="HTH-TYPE TRANSCRIPTIONAL REGULATOR YBHD"/>
    <property type="match status" value="1"/>
</dbReference>